<evidence type="ECO:0000256" key="7">
    <source>
        <dbReference type="SAM" id="Phobius"/>
    </source>
</evidence>
<dbReference type="Proteomes" id="UP000265816">
    <property type="component" value="Unassembled WGS sequence"/>
</dbReference>
<keyword evidence="3" id="KW-1003">Cell membrane</keyword>
<evidence type="ECO:0000256" key="2">
    <source>
        <dbReference type="ARBA" id="ARBA00022448"/>
    </source>
</evidence>
<dbReference type="CDD" id="cd06173">
    <property type="entry name" value="MFS_MefA_like"/>
    <property type="match status" value="1"/>
</dbReference>
<evidence type="ECO:0000256" key="4">
    <source>
        <dbReference type="ARBA" id="ARBA00022692"/>
    </source>
</evidence>
<dbReference type="GO" id="GO:0022857">
    <property type="term" value="F:transmembrane transporter activity"/>
    <property type="evidence" value="ECO:0007669"/>
    <property type="project" value="InterPro"/>
</dbReference>
<comment type="subcellular location">
    <subcellularLocation>
        <location evidence="1">Cell membrane</location>
        <topology evidence="1">Multi-pass membrane protein</topology>
    </subcellularLocation>
</comment>
<gene>
    <name evidence="8" type="ORF">D1970_05850</name>
</gene>
<evidence type="ECO:0000313" key="9">
    <source>
        <dbReference type="Proteomes" id="UP000265816"/>
    </source>
</evidence>
<keyword evidence="2" id="KW-0813">Transport</keyword>
<feature type="transmembrane region" description="Helical" evidence="7">
    <location>
        <begin position="270"/>
        <end position="288"/>
    </location>
</feature>
<feature type="transmembrane region" description="Helical" evidence="7">
    <location>
        <begin position="333"/>
        <end position="357"/>
    </location>
</feature>
<reference evidence="8 9" key="1">
    <citation type="submission" date="2018-08" db="EMBL/GenBank/DDBJ databases">
        <title>Bacillus jemisoniae sp. nov., Bacillus chryseoplanitiae sp. nov., Bacillus resnikiae sp. nov., and Bacillus frankliniae sp. nov., isolated from Viking spacecraft and associated surfaces.</title>
        <authorList>
            <person name="Seuylemezian A."/>
            <person name="Vaishampayan P."/>
        </authorList>
    </citation>
    <scope>NUCLEOTIDE SEQUENCE [LARGE SCALE GENOMIC DNA]</scope>
    <source>
        <strain evidence="8 9">JJ-247</strain>
    </source>
</reference>
<dbReference type="RefSeq" id="WP_119111958.1">
    <property type="nucleotide sequence ID" value="NZ_CBCSEO010000006.1"/>
</dbReference>
<feature type="transmembrane region" description="Helical" evidence="7">
    <location>
        <begin position="51"/>
        <end position="71"/>
    </location>
</feature>
<evidence type="ECO:0000256" key="1">
    <source>
        <dbReference type="ARBA" id="ARBA00004651"/>
    </source>
</evidence>
<dbReference type="Pfam" id="PF07690">
    <property type="entry name" value="MFS_1"/>
    <property type="match status" value="1"/>
</dbReference>
<sequence length="428" mass="46174">METVQIGSNNSVFKERSNLVLYSAGKTVSVFGTAIYNFALGLYVLKLTGSAFSFALILILGIIPSIILNPIAGVVADRFSKKWLAVSMDLLSGILLVLVYMVSMLNSLGLMLIYTATFLLTVFATFFGVGLESAKPHIVTKKRLMNLNSISKIIESVSTILAPMLGGLVYAIFDIRTFIIINGISFILSGLSILLIDFRLNGGEPAKEQAKTKLNIMADLKDGFCYLSGKKNIMGLFVTLISLNFSLGFAVIVPLPYILITVFGLDAKQFGLIEGMFPVGLILGAIFVKKITEKIAYSVLLSWIGVAFSILMIAIGVPVILTGSEAGLYLLVLYYGITMVLFGFCVALIDIPLSYFLQTMIPDEYRGRVLSIGISLGKVMIPVAIIASGALLGLVPAYLMPIAGGLLFLIINIRSSKEINIGLKKESA</sequence>
<evidence type="ECO:0000256" key="3">
    <source>
        <dbReference type="ARBA" id="ARBA00022475"/>
    </source>
</evidence>
<dbReference type="InterPro" id="IPR011701">
    <property type="entry name" value="MFS"/>
</dbReference>
<feature type="transmembrane region" description="Helical" evidence="7">
    <location>
        <begin position="179"/>
        <end position="198"/>
    </location>
</feature>
<dbReference type="GO" id="GO:0005886">
    <property type="term" value="C:plasma membrane"/>
    <property type="evidence" value="ECO:0007669"/>
    <property type="project" value="UniProtKB-SubCell"/>
</dbReference>
<feature type="transmembrane region" description="Helical" evidence="7">
    <location>
        <begin position="236"/>
        <end position="258"/>
    </location>
</feature>
<feature type="transmembrane region" description="Helical" evidence="7">
    <location>
        <begin position="153"/>
        <end position="173"/>
    </location>
</feature>
<dbReference type="Gene3D" id="1.20.1250.20">
    <property type="entry name" value="MFS general substrate transporter like domains"/>
    <property type="match status" value="1"/>
</dbReference>
<accession>A0A398BD83</accession>
<keyword evidence="9" id="KW-1185">Reference proteome</keyword>
<dbReference type="PANTHER" id="PTHR43266">
    <property type="entry name" value="MACROLIDE-EFFLUX PROTEIN"/>
    <property type="match status" value="1"/>
</dbReference>
<dbReference type="AlphaFoldDB" id="A0A398BD83"/>
<dbReference type="OrthoDB" id="9775268at2"/>
<comment type="caution">
    <text evidence="8">The sequence shown here is derived from an EMBL/GenBank/DDBJ whole genome shotgun (WGS) entry which is preliminary data.</text>
</comment>
<feature type="transmembrane region" description="Helical" evidence="7">
    <location>
        <begin position="20"/>
        <end position="45"/>
    </location>
</feature>
<evidence type="ECO:0000313" key="8">
    <source>
        <dbReference type="EMBL" id="RID86778.1"/>
    </source>
</evidence>
<dbReference type="SUPFAM" id="SSF103473">
    <property type="entry name" value="MFS general substrate transporter"/>
    <property type="match status" value="1"/>
</dbReference>
<name>A0A398BD83_9BACI</name>
<protein>
    <submittedName>
        <fullName evidence="8">MFS transporter</fullName>
    </submittedName>
</protein>
<keyword evidence="4 7" id="KW-0812">Transmembrane</keyword>
<evidence type="ECO:0000256" key="6">
    <source>
        <dbReference type="ARBA" id="ARBA00023136"/>
    </source>
</evidence>
<dbReference type="EMBL" id="QWVT01000011">
    <property type="protein sequence ID" value="RID86778.1"/>
    <property type="molecule type" value="Genomic_DNA"/>
</dbReference>
<keyword evidence="6 7" id="KW-0472">Membrane</keyword>
<dbReference type="InterPro" id="IPR036259">
    <property type="entry name" value="MFS_trans_sf"/>
</dbReference>
<feature type="transmembrane region" description="Helical" evidence="7">
    <location>
        <begin position="300"/>
        <end position="321"/>
    </location>
</feature>
<dbReference type="PANTHER" id="PTHR43266:SF9">
    <property type="entry name" value="PERMEASE, MAJOR FACILITATOR SUPERFAMILY-RELATED"/>
    <property type="match status" value="1"/>
</dbReference>
<feature type="transmembrane region" description="Helical" evidence="7">
    <location>
        <begin position="108"/>
        <end position="132"/>
    </location>
</feature>
<keyword evidence="5 7" id="KW-1133">Transmembrane helix</keyword>
<organism evidence="8 9">
    <name type="scientific">Mesobacillus zeae</name>
    <dbReference type="NCBI Taxonomy" id="1917180"/>
    <lineage>
        <taxon>Bacteria</taxon>
        <taxon>Bacillati</taxon>
        <taxon>Bacillota</taxon>
        <taxon>Bacilli</taxon>
        <taxon>Bacillales</taxon>
        <taxon>Bacillaceae</taxon>
        <taxon>Mesobacillus</taxon>
    </lineage>
</organism>
<feature type="transmembrane region" description="Helical" evidence="7">
    <location>
        <begin position="83"/>
        <end position="102"/>
    </location>
</feature>
<evidence type="ECO:0000256" key="5">
    <source>
        <dbReference type="ARBA" id="ARBA00022989"/>
    </source>
</evidence>
<proteinExistence type="predicted"/>
<feature type="transmembrane region" description="Helical" evidence="7">
    <location>
        <begin position="398"/>
        <end position="415"/>
    </location>
</feature>
<feature type="transmembrane region" description="Helical" evidence="7">
    <location>
        <begin position="369"/>
        <end position="392"/>
    </location>
</feature>